<feature type="region of interest" description="Disordered" evidence="8">
    <location>
        <begin position="437"/>
        <end position="457"/>
    </location>
</feature>
<dbReference type="PANTHER" id="PTHR30033:SF1">
    <property type="entry name" value="FLAGELLAR HOOK-ASSOCIATED PROTEIN 1"/>
    <property type="match status" value="1"/>
</dbReference>
<evidence type="ECO:0000256" key="1">
    <source>
        <dbReference type="ARBA" id="ARBA00004365"/>
    </source>
</evidence>
<keyword evidence="13" id="KW-1185">Reference proteome</keyword>
<keyword evidence="12" id="KW-0282">Flagellum</keyword>
<dbReference type="EMBL" id="JAMFLX010000006">
    <property type="protein sequence ID" value="MCL6269557.1"/>
    <property type="molecule type" value="Genomic_DNA"/>
</dbReference>
<evidence type="ECO:0000256" key="7">
    <source>
        <dbReference type="RuleBase" id="RU362065"/>
    </source>
</evidence>
<keyword evidence="5 7" id="KW-0964">Secreted</keyword>
<dbReference type="InterPro" id="IPR049119">
    <property type="entry name" value="FlgK_D2-like"/>
</dbReference>
<evidence type="ECO:0000256" key="2">
    <source>
        <dbReference type="ARBA" id="ARBA00004613"/>
    </source>
</evidence>
<evidence type="ECO:0000313" key="12">
    <source>
        <dbReference type="EMBL" id="MCL6269557.1"/>
    </source>
</evidence>
<feature type="domain" description="Flagellar hook-associated protein 1 D2-like" evidence="10">
    <location>
        <begin position="339"/>
        <end position="414"/>
    </location>
</feature>
<dbReference type="Pfam" id="PF06429">
    <property type="entry name" value="Flg_bbr_C"/>
    <property type="match status" value="1"/>
</dbReference>
<evidence type="ECO:0000256" key="5">
    <source>
        <dbReference type="ARBA" id="ARBA00022525"/>
    </source>
</evidence>
<dbReference type="InterPro" id="IPR010930">
    <property type="entry name" value="Flg_bb/hook_C_dom"/>
</dbReference>
<keyword evidence="12" id="KW-0969">Cilium</keyword>
<evidence type="ECO:0000313" key="13">
    <source>
        <dbReference type="Proteomes" id="UP001203338"/>
    </source>
</evidence>
<dbReference type="PANTHER" id="PTHR30033">
    <property type="entry name" value="FLAGELLAR HOOK-ASSOCIATED PROTEIN 1"/>
    <property type="match status" value="1"/>
</dbReference>
<feature type="compositionally biased region" description="Polar residues" evidence="8">
    <location>
        <begin position="441"/>
        <end position="457"/>
    </location>
</feature>
<dbReference type="PRINTS" id="PR01005">
    <property type="entry name" value="FLGHOOKAP1"/>
</dbReference>
<feature type="domain" description="Flagellar hook-associated protein FlgK helical" evidence="11">
    <location>
        <begin position="92"/>
        <end position="322"/>
    </location>
</feature>
<evidence type="ECO:0000259" key="9">
    <source>
        <dbReference type="Pfam" id="PF06429"/>
    </source>
</evidence>
<protein>
    <recommendedName>
        <fullName evidence="4 7">Flagellar hook-associated protein 1</fullName>
        <shortName evidence="7">HAP1</shortName>
    </recommendedName>
</protein>
<name>A0ABT0PFN6_9GAMM</name>
<accession>A0ABT0PFN6</accession>
<evidence type="ECO:0000256" key="4">
    <source>
        <dbReference type="ARBA" id="ARBA00016244"/>
    </source>
</evidence>
<sequence length="555" mass="60186">MSTLQNIGLSGLVAGRSSLDNTAQNVSNALTEWYSRRENILVPRQTHGSTERLMVAGVEIPEVRRVTDDFVTTRVWYTSGKYQQAQVLNSYLNQLDAILGGDHTGYSEPLDRFNRSLQRAAVNPEDLAVRQQVLGDARLAGLQLQTIQERLMAFHEQMDVQLNGLVTEVNQLAEFTAELNERIRTVTVAGSDASDLLDNRNRVIDRLAELAGVKVRQQDFQVVDVVLAGGEALVSGNEHAKLALSKGSGDPLKPEIRINNGQILLSMDRWSGMIGGIAEFRDSVLLHEQNSLGLQAAMLSGGCNRILTAGYGLDGNPGQGLFLATNDSSLLGQRVLPGSNTGSAQLTVTIDENTPENYVASDYLVKFTSATQCSVTRLKDKHTQVLNLSGTASIDGLNLNITSGTAAAGDTYRLVPWRYQAGDTKSILEDPRKLGFAGLNPSATTPADRSNGPGDNSNLQTLLNYMGGKGLNYSLAVEVDRQVSRVATDASEAASREKAEKTLRTSARAERDNLSGVNLDEEGANLIRFQQYYQANVRVMAAGTMMVDELLNLLT</sequence>
<gene>
    <name evidence="7 12" type="primary">flgK</name>
    <name evidence="12" type="ORF">M3P05_06330</name>
</gene>
<evidence type="ECO:0000259" key="10">
    <source>
        <dbReference type="Pfam" id="PF21158"/>
    </source>
</evidence>
<evidence type="ECO:0000259" key="11">
    <source>
        <dbReference type="Pfam" id="PF22638"/>
    </source>
</evidence>
<feature type="domain" description="Flagellar basal-body/hook protein C-terminal" evidence="9">
    <location>
        <begin position="515"/>
        <end position="553"/>
    </location>
</feature>
<keyword evidence="6 7" id="KW-0975">Bacterial flagellum</keyword>
<dbReference type="RefSeq" id="WP_249698600.1">
    <property type="nucleotide sequence ID" value="NZ_JAMFLX010000006.1"/>
</dbReference>
<comment type="similarity">
    <text evidence="3 7">Belongs to the flagella basal body rod proteins family.</text>
</comment>
<dbReference type="InterPro" id="IPR053927">
    <property type="entry name" value="FlgK_helical"/>
</dbReference>
<dbReference type="Pfam" id="PF21158">
    <property type="entry name" value="flgK_1st_1"/>
    <property type="match status" value="1"/>
</dbReference>
<evidence type="ECO:0000256" key="3">
    <source>
        <dbReference type="ARBA" id="ARBA00009677"/>
    </source>
</evidence>
<organism evidence="12 13">
    <name type="scientific">Parendozoicomonas callyspongiae</name>
    <dbReference type="NCBI Taxonomy" id="2942213"/>
    <lineage>
        <taxon>Bacteria</taxon>
        <taxon>Pseudomonadati</taxon>
        <taxon>Pseudomonadota</taxon>
        <taxon>Gammaproteobacteria</taxon>
        <taxon>Oceanospirillales</taxon>
        <taxon>Endozoicomonadaceae</taxon>
        <taxon>Parendozoicomonas</taxon>
    </lineage>
</organism>
<dbReference type="InterPro" id="IPR002371">
    <property type="entry name" value="FlgK"/>
</dbReference>
<proteinExistence type="inferred from homology"/>
<comment type="caution">
    <text evidence="12">The sequence shown here is derived from an EMBL/GenBank/DDBJ whole genome shotgun (WGS) entry which is preliminary data.</text>
</comment>
<reference evidence="12 13" key="1">
    <citation type="submission" date="2022-05" db="EMBL/GenBank/DDBJ databases">
        <authorList>
            <person name="Park J.-S."/>
        </authorList>
    </citation>
    <scope>NUCLEOTIDE SEQUENCE [LARGE SCALE GENOMIC DNA]</scope>
    <source>
        <strain evidence="12 13">2012CJ34-2</strain>
    </source>
</reference>
<dbReference type="Pfam" id="PF22638">
    <property type="entry name" value="FlgK_D1"/>
    <property type="match status" value="1"/>
</dbReference>
<evidence type="ECO:0000256" key="8">
    <source>
        <dbReference type="SAM" id="MobiDB-lite"/>
    </source>
</evidence>
<dbReference type="NCBIfam" id="TIGR02492">
    <property type="entry name" value="flgK_ends"/>
    <property type="match status" value="1"/>
</dbReference>
<dbReference type="SUPFAM" id="SSF64518">
    <property type="entry name" value="Phase 1 flagellin"/>
    <property type="match status" value="1"/>
</dbReference>
<dbReference type="Proteomes" id="UP001203338">
    <property type="component" value="Unassembled WGS sequence"/>
</dbReference>
<evidence type="ECO:0000256" key="6">
    <source>
        <dbReference type="ARBA" id="ARBA00023143"/>
    </source>
</evidence>
<comment type="subcellular location">
    <subcellularLocation>
        <location evidence="1 7">Bacterial flagellum</location>
    </subcellularLocation>
    <subcellularLocation>
        <location evidence="2 7">Secreted</location>
    </subcellularLocation>
</comment>
<keyword evidence="12" id="KW-0966">Cell projection</keyword>